<dbReference type="Gene3D" id="3.90.960.10">
    <property type="entry name" value="YbaK/aminoacyl-tRNA synthetase-associated domain"/>
    <property type="match status" value="1"/>
</dbReference>
<dbReference type="InterPro" id="IPR007214">
    <property type="entry name" value="YbaK/aa-tRNA-synth-assoc-dom"/>
</dbReference>
<dbReference type="InterPro" id="IPR036754">
    <property type="entry name" value="YbaK/aa-tRNA-synt-asso_dom_sf"/>
</dbReference>
<dbReference type="SUPFAM" id="SSF55826">
    <property type="entry name" value="YbaK/ProRS associated domain"/>
    <property type="match status" value="1"/>
</dbReference>
<feature type="domain" description="YbaK/aminoacyl-tRNA synthetase-associated" evidence="2">
    <location>
        <begin position="24"/>
        <end position="148"/>
    </location>
</feature>
<dbReference type="InterPro" id="IPR040285">
    <property type="entry name" value="ProX/PRXD1"/>
</dbReference>
<name>A0A0B7MQT4_9FIRM</name>
<keyword evidence="4" id="KW-1185">Reference proteome</keyword>
<dbReference type="PANTHER" id="PTHR31423:SF3">
    <property type="entry name" value="PROLYL-TRNA SYNTHETASE ASSOCIATED DOMAIN-CONTAINING PROTEIN 1-RELATED"/>
    <property type="match status" value="1"/>
</dbReference>
<dbReference type="CDD" id="cd04335">
    <property type="entry name" value="PrdX_deacylase"/>
    <property type="match status" value="1"/>
</dbReference>
<proteinExistence type="inferred from homology"/>
<sequence length="163" mass="18959">MSNIRQKVFDIMKSMNIPYDVTEHPAVYTMEEMEKLNIDSNNEVVKNLFIRDDKKKRFFLIVLQKNKRADLKEIRKQLNCRPLSFASEKYLFKLMGLNTGAVSPFGVLNDVDCTVEVVLDKDILAFERIGVHPNDNTATVWIRPQDLELIIRNHGNDISYIEI</sequence>
<dbReference type="OrthoDB" id="9798587at2"/>
<dbReference type="Proteomes" id="UP000046155">
    <property type="component" value="Unassembled WGS sequence"/>
</dbReference>
<dbReference type="Pfam" id="PF04073">
    <property type="entry name" value="tRNA_edit"/>
    <property type="match status" value="1"/>
</dbReference>
<protein>
    <submittedName>
        <fullName evidence="3">Prolyl-tRNA editing protein proX</fullName>
    </submittedName>
</protein>
<dbReference type="GO" id="GO:0002161">
    <property type="term" value="F:aminoacyl-tRNA deacylase activity"/>
    <property type="evidence" value="ECO:0007669"/>
    <property type="project" value="InterPro"/>
</dbReference>
<evidence type="ECO:0000313" key="4">
    <source>
        <dbReference type="Proteomes" id="UP000046155"/>
    </source>
</evidence>
<evidence type="ECO:0000259" key="2">
    <source>
        <dbReference type="Pfam" id="PF04073"/>
    </source>
</evidence>
<gene>
    <name evidence="3" type="primary">proX</name>
    <name evidence="3" type="ORF">SSCH_810030</name>
</gene>
<dbReference type="PANTHER" id="PTHR31423">
    <property type="entry name" value="YBAK DOMAIN-CONTAINING PROTEIN"/>
    <property type="match status" value="1"/>
</dbReference>
<comment type="similarity">
    <text evidence="1">Belongs to the PRORSD1 family.</text>
</comment>
<evidence type="ECO:0000313" key="3">
    <source>
        <dbReference type="EMBL" id="CEO90356.1"/>
    </source>
</evidence>
<dbReference type="AlphaFoldDB" id="A0A0B7MQT4"/>
<dbReference type="EMBL" id="CDRZ01000282">
    <property type="protein sequence ID" value="CEO90356.1"/>
    <property type="molecule type" value="Genomic_DNA"/>
</dbReference>
<evidence type="ECO:0000256" key="1">
    <source>
        <dbReference type="ARBA" id="ARBA00010201"/>
    </source>
</evidence>
<accession>A0A0B7MQT4</accession>
<dbReference type="RefSeq" id="WP_044666118.1">
    <property type="nucleotide sequence ID" value="NZ_CDRZ01000282.1"/>
</dbReference>
<organism evidence="3 4">
    <name type="scientific">Syntrophaceticus schinkii</name>
    <dbReference type="NCBI Taxonomy" id="499207"/>
    <lineage>
        <taxon>Bacteria</taxon>
        <taxon>Bacillati</taxon>
        <taxon>Bacillota</taxon>
        <taxon>Clostridia</taxon>
        <taxon>Thermoanaerobacterales</taxon>
        <taxon>Thermoanaerobacterales Family III. Incertae Sedis</taxon>
        <taxon>Syntrophaceticus</taxon>
    </lineage>
</organism>
<reference evidence="4" key="1">
    <citation type="submission" date="2015-01" db="EMBL/GenBank/DDBJ databases">
        <authorList>
            <person name="Manzoor Shahid"/>
            <person name="Zubair Saima"/>
        </authorList>
    </citation>
    <scope>NUCLEOTIDE SEQUENCE [LARGE SCALE GENOMIC DNA]</scope>
    <source>
        <strain evidence="4">Sp3</strain>
    </source>
</reference>